<feature type="binding site" evidence="8">
    <location>
        <position position="408"/>
    </location>
    <ligand>
        <name>[4Fe-4S] cluster</name>
        <dbReference type="ChEBI" id="CHEBI:49883"/>
        <label>2</label>
    </ligand>
</feature>
<dbReference type="EC" id="7.-.-.-" evidence="8"/>
<feature type="domain" description="4Fe-4S ferredoxin-type" evidence="10">
    <location>
        <begin position="399"/>
        <end position="428"/>
    </location>
</feature>
<dbReference type="Gene3D" id="3.40.50.11540">
    <property type="entry name" value="NADH-ubiquinone oxidoreductase 51kDa subunit"/>
    <property type="match status" value="1"/>
</dbReference>
<feature type="compositionally biased region" description="Basic residues" evidence="9">
    <location>
        <begin position="1"/>
        <end position="10"/>
    </location>
</feature>
<comment type="similarity">
    <text evidence="8">Belongs to the 4Fe4S bacterial-type ferredoxin family. RnfC subfamily.</text>
</comment>
<dbReference type="SUPFAM" id="SSF46548">
    <property type="entry name" value="alpha-helical ferredoxin"/>
    <property type="match status" value="1"/>
</dbReference>
<dbReference type="EMBL" id="AWVH01000040">
    <property type="protein sequence ID" value="ERJ91823.1"/>
    <property type="molecule type" value="Genomic_DNA"/>
</dbReference>
<evidence type="ECO:0000256" key="7">
    <source>
        <dbReference type="ARBA" id="ARBA00023014"/>
    </source>
</evidence>
<proteinExistence type="inferred from homology"/>
<accession>A0ABN0NWN6</accession>
<keyword evidence="8" id="KW-1003">Cell membrane</keyword>
<dbReference type="Pfam" id="PF01512">
    <property type="entry name" value="Complex1_51K"/>
    <property type="match status" value="1"/>
</dbReference>
<keyword evidence="6 8" id="KW-0408">Iron</keyword>
<feature type="binding site" evidence="8">
    <location>
        <position position="418"/>
    </location>
    <ligand>
        <name>[4Fe-4S] cluster</name>
        <dbReference type="ChEBI" id="CHEBI:49883"/>
        <label>1</label>
    </ligand>
</feature>
<dbReference type="Gene3D" id="3.30.70.20">
    <property type="match status" value="1"/>
</dbReference>
<dbReference type="Pfam" id="PF13237">
    <property type="entry name" value="Fer4_10"/>
    <property type="match status" value="1"/>
</dbReference>
<comment type="caution">
    <text evidence="11">The sequence shown here is derived from an EMBL/GenBank/DDBJ whole genome shotgun (WGS) entry which is preliminary data.</text>
</comment>
<evidence type="ECO:0000256" key="5">
    <source>
        <dbReference type="ARBA" id="ARBA00022982"/>
    </source>
</evidence>
<comment type="function">
    <text evidence="8">Part of a membrane-bound complex that couples electron transfer with translocation of ions across the membrane.</text>
</comment>
<feature type="region of interest" description="Disordered" evidence="9">
    <location>
        <begin position="1"/>
        <end position="20"/>
    </location>
</feature>
<keyword evidence="8" id="KW-0472">Membrane</keyword>
<organism evidence="11 12">
    <name type="scientific">Treponema lecithinolyticum ATCC 700332</name>
    <dbReference type="NCBI Taxonomy" id="1321815"/>
    <lineage>
        <taxon>Bacteria</taxon>
        <taxon>Pseudomonadati</taxon>
        <taxon>Spirochaetota</taxon>
        <taxon>Spirochaetia</taxon>
        <taxon>Spirochaetales</taxon>
        <taxon>Treponemataceae</taxon>
        <taxon>Treponema</taxon>
    </lineage>
</organism>
<keyword evidence="1 8" id="KW-0813">Transport</keyword>
<keyword evidence="2 8" id="KW-0004">4Fe-4S</keyword>
<keyword evidence="4 8" id="KW-0677">Repeat</keyword>
<evidence type="ECO:0000313" key="11">
    <source>
        <dbReference type="EMBL" id="ERJ91823.1"/>
    </source>
</evidence>
<dbReference type="InterPro" id="IPR017896">
    <property type="entry name" value="4Fe4S_Fe-S-bd"/>
</dbReference>
<keyword evidence="8" id="KW-1278">Translocase</keyword>
<gene>
    <name evidence="8" type="primary">rnfC</name>
    <name evidence="11" type="ORF">HMPREF9193_01830</name>
</gene>
<comment type="subunit">
    <text evidence="8">The complex is composed of six subunits: RnfA, RnfB, RnfC, RnfD, RnfE and RnfG.</text>
</comment>
<dbReference type="RefSeq" id="WP_021688045.1">
    <property type="nucleotide sequence ID" value="NZ_KI260571.1"/>
</dbReference>
<feature type="binding site" evidence="8">
    <location>
        <position position="411"/>
    </location>
    <ligand>
        <name>[4Fe-4S] cluster</name>
        <dbReference type="ChEBI" id="CHEBI:49883"/>
        <label>2</label>
    </ligand>
</feature>
<dbReference type="NCBIfam" id="TIGR01945">
    <property type="entry name" value="rnfC"/>
    <property type="match status" value="1"/>
</dbReference>
<comment type="subcellular location">
    <subcellularLocation>
        <location evidence="8">Cell membrane</location>
        <topology evidence="8">Peripheral membrane protein</topology>
    </subcellularLocation>
</comment>
<evidence type="ECO:0000313" key="12">
    <source>
        <dbReference type="Proteomes" id="UP000016649"/>
    </source>
</evidence>
<evidence type="ECO:0000256" key="1">
    <source>
        <dbReference type="ARBA" id="ARBA00022448"/>
    </source>
</evidence>
<dbReference type="NCBIfam" id="NF003454">
    <property type="entry name" value="PRK05035.1"/>
    <property type="match status" value="1"/>
</dbReference>
<protein>
    <recommendedName>
        <fullName evidence="8">Ion-translocating oxidoreductase complex subunit C</fullName>
        <ecNumber evidence="8">7.-.-.-</ecNumber>
    </recommendedName>
    <alternativeName>
        <fullName evidence="8">Rnf electron transport complex subunit C</fullName>
    </alternativeName>
</protein>
<feature type="binding site" evidence="8">
    <location>
        <position position="372"/>
    </location>
    <ligand>
        <name>[4Fe-4S] cluster</name>
        <dbReference type="ChEBI" id="CHEBI:49883"/>
        <label>1</label>
    </ligand>
</feature>
<keyword evidence="3 8" id="KW-0479">Metal-binding</keyword>
<dbReference type="InterPro" id="IPR011538">
    <property type="entry name" value="Nuo51_FMN-bd"/>
</dbReference>
<evidence type="ECO:0000256" key="9">
    <source>
        <dbReference type="SAM" id="MobiDB-lite"/>
    </source>
</evidence>
<feature type="domain" description="4Fe-4S ferredoxin-type" evidence="10">
    <location>
        <begin position="358"/>
        <end position="389"/>
    </location>
</feature>
<dbReference type="InterPro" id="IPR026902">
    <property type="entry name" value="RnfC_N"/>
</dbReference>
<evidence type="ECO:0000259" key="10">
    <source>
        <dbReference type="PROSITE" id="PS51379"/>
    </source>
</evidence>
<dbReference type="InterPro" id="IPR037225">
    <property type="entry name" value="Nuo51_FMN-bd_sf"/>
</dbReference>
<evidence type="ECO:0000256" key="3">
    <source>
        <dbReference type="ARBA" id="ARBA00022723"/>
    </source>
</evidence>
<keyword evidence="12" id="KW-1185">Reference proteome</keyword>
<evidence type="ECO:0000256" key="8">
    <source>
        <dbReference type="HAMAP-Rule" id="MF_00461"/>
    </source>
</evidence>
<dbReference type="InterPro" id="IPR010208">
    <property type="entry name" value="Ion_transpt_RnfC/RsxC"/>
</dbReference>
<dbReference type="Pfam" id="PF13375">
    <property type="entry name" value="RnfC_N"/>
    <property type="match status" value="1"/>
</dbReference>
<dbReference type="SUPFAM" id="SSF142019">
    <property type="entry name" value="Nqo1 FMN-binding domain-like"/>
    <property type="match status" value="1"/>
</dbReference>
<dbReference type="InterPro" id="IPR017900">
    <property type="entry name" value="4Fe4S_Fe_S_CS"/>
</dbReference>
<dbReference type="Proteomes" id="UP000016649">
    <property type="component" value="Unassembled WGS sequence"/>
</dbReference>
<feature type="binding site" evidence="8">
    <location>
        <position position="375"/>
    </location>
    <ligand>
        <name>[4Fe-4S] cluster</name>
        <dbReference type="ChEBI" id="CHEBI:49883"/>
        <label>1</label>
    </ligand>
</feature>
<dbReference type="PROSITE" id="PS00198">
    <property type="entry name" value="4FE4S_FER_1"/>
    <property type="match status" value="1"/>
</dbReference>
<keyword evidence="7 8" id="KW-0411">Iron-sulfur</keyword>
<evidence type="ECO:0000256" key="2">
    <source>
        <dbReference type="ARBA" id="ARBA00022485"/>
    </source>
</evidence>
<dbReference type="PANTHER" id="PTHR43034">
    <property type="entry name" value="ION-TRANSLOCATING OXIDOREDUCTASE COMPLEX SUBUNIT C"/>
    <property type="match status" value="1"/>
</dbReference>
<reference evidence="11 12" key="1">
    <citation type="submission" date="2013-08" db="EMBL/GenBank/DDBJ databases">
        <authorList>
            <person name="Weinstock G."/>
            <person name="Sodergren E."/>
            <person name="Wylie T."/>
            <person name="Fulton L."/>
            <person name="Fulton R."/>
            <person name="Fronick C."/>
            <person name="O'Laughlin M."/>
            <person name="Godfrey J."/>
            <person name="Miner T."/>
            <person name="Herter B."/>
            <person name="Appelbaum E."/>
            <person name="Cordes M."/>
            <person name="Lek S."/>
            <person name="Wollam A."/>
            <person name="Pepin K.H."/>
            <person name="Palsikar V.B."/>
            <person name="Mitreva M."/>
            <person name="Wilson R.K."/>
        </authorList>
    </citation>
    <scope>NUCLEOTIDE SEQUENCE [LARGE SCALE GENOMIC DNA]</scope>
    <source>
        <strain evidence="11 12">ATCC 700332</strain>
    </source>
</reference>
<keyword evidence="5 8" id="KW-0249">Electron transport</keyword>
<sequence length="452" mass="47969">MKTHTFKHGIHPGDHKEMSENSPLVRAFPFTKTVCIPVTQGGAPNQVTVAVGDKVVRGQKIAEADSVMAVPVHASVCGTVEKIESRLVSGNTNAMCVIIAADGSDKTDFMPPLDPFTCSKDQALDRIRQAGIVGMGGAAFPTHVKLNPPQDKPVEYALVNACECEPYLTVDAQTIASSADKIIDGLSAVMHIIGAQKSIIALEDNKKAFIPALKTAIQKSGYASNITIGLCKTKYPQGGEKAVIKALLNREIPSGGLPCDVGCCVVNVGTVAAVSEAFREGKPLIERSLTVSGGACVQPKNLTVPIGTLVSDLVPHEIELKDGMTKKIVVGGPMMGFSMPNADFPVQKNTNGVLFLTDKETSNTPESPCINCGRCIQVCPCGLYPVMMVKSVKGNDLKAAVRFGLDDCIECGACAWICPAKVRLVEKFRTGKQKLRAERQKQARLAAARGGK</sequence>
<dbReference type="PANTHER" id="PTHR43034:SF2">
    <property type="entry name" value="ION-TRANSLOCATING OXIDOREDUCTASE COMPLEX SUBUNIT C"/>
    <property type="match status" value="1"/>
</dbReference>
<dbReference type="HAMAP" id="MF_00461">
    <property type="entry name" value="RsxC_RnfC"/>
    <property type="match status" value="1"/>
</dbReference>
<feature type="binding site" evidence="8">
    <location>
        <position position="369"/>
    </location>
    <ligand>
        <name>[4Fe-4S] cluster</name>
        <dbReference type="ChEBI" id="CHEBI:49883"/>
        <label>1</label>
    </ligand>
</feature>
<comment type="cofactor">
    <cofactor evidence="8">
        <name>[4Fe-4S] cluster</name>
        <dbReference type="ChEBI" id="CHEBI:49883"/>
    </cofactor>
    <text evidence="8">Binds 2 [4Fe-4S] clusters per subunit.</text>
</comment>
<feature type="binding site" evidence="8">
    <location>
        <position position="414"/>
    </location>
    <ligand>
        <name>[4Fe-4S] cluster</name>
        <dbReference type="ChEBI" id="CHEBI:49883"/>
        <label>2</label>
    </ligand>
</feature>
<name>A0ABN0NWN6_TRELE</name>
<evidence type="ECO:0000256" key="4">
    <source>
        <dbReference type="ARBA" id="ARBA00022737"/>
    </source>
</evidence>
<dbReference type="PROSITE" id="PS51379">
    <property type="entry name" value="4FE4S_FER_2"/>
    <property type="match status" value="2"/>
</dbReference>
<evidence type="ECO:0000256" key="6">
    <source>
        <dbReference type="ARBA" id="ARBA00023004"/>
    </source>
</evidence>
<feature type="binding site" evidence="8">
    <location>
        <position position="379"/>
    </location>
    <ligand>
        <name>[4Fe-4S] cluster</name>
        <dbReference type="ChEBI" id="CHEBI:49883"/>
        <label>2</label>
    </ligand>
</feature>